<dbReference type="InterPro" id="IPR025487">
    <property type="entry name" value="DUF4379"/>
</dbReference>
<organism evidence="3 4">
    <name type="scientific">Leptomonas seymouri</name>
    <dbReference type="NCBI Taxonomy" id="5684"/>
    <lineage>
        <taxon>Eukaryota</taxon>
        <taxon>Discoba</taxon>
        <taxon>Euglenozoa</taxon>
        <taxon>Kinetoplastea</taxon>
        <taxon>Metakinetoplastina</taxon>
        <taxon>Trypanosomatida</taxon>
        <taxon>Trypanosomatidae</taxon>
        <taxon>Leishmaniinae</taxon>
        <taxon>Leptomonas</taxon>
    </lineage>
</organism>
<feature type="compositionally biased region" description="Basic residues" evidence="1">
    <location>
        <begin position="194"/>
        <end position="207"/>
    </location>
</feature>
<feature type="compositionally biased region" description="Low complexity" evidence="1">
    <location>
        <begin position="24"/>
        <end position="33"/>
    </location>
</feature>
<feature type="region of interest" description="Disordered" evidence="1">
    <location>
        <begin position="454"/>
        <end position="473"/>
    </location>
</feature>
<feature type="compositionally biased region" description="Low complexity" evidence="1">
    <location>
        <begin position="1"/>
        <end position="13"/>
    </location>
</feature>
<gene>
    <name evidence="3" type="ORF">ABL78_4153</name>
</gene>
<feature type="domain" description="Treble clef zinc finger" evidence="2">
    <location>
        <begin position="273"/>
        <end position="320"/>
    </location>
</feature>
<protein>
    <recommendedName>
        <fullName evidence="2">Treble clef zinc finger domain-containing protein</fullName>
    </recommendedName>
</protein>
<feature type="compositionally biased region" description="Basic and acidic residues" evidence="1">
    <location>
        <begin position="94"/>
        <end position="103"/>
    </location>
</feature>
<evidence type="ECO:0000313" key="3">
    <source>
        <dbReference type="EMBL" id="KPI86784.1"/>
    </source>
</evidence>
<evidence type="ECO:0000256" key="1">
    <source>
        <dbReference type="SAM" id="MobiDB-lite"/>
    </source>
</evidence>
<dbReference type="Proteomes" id="UP000038009">
    <property type="component" value="Unassembled WGS sequence"/>
</dbReference>
<dbReference type="VEuPathDB" id="TriTrypDB:Lsey_0116_0140"/>
<proteinExistence type="predicted"/>
<name>A0A0N1IKX8_LEPSE</name>
<reference evidence="3 4" key="1">
    <citation type="journal article" date="2015" name="PLoS Pathog.">
        <title>Leptomonas seymouri: Adaptations to the Dixenous Life Cycle Analyzed by Genome Sequencing, Transcriptome Profiling and Co-infection with Leishmania donovani.</title>
        <authorList>
            <person name="Kraeva N."/>
            <person name="Butenko A."/>
            <person name="Hlavacova J."/>
            <person name="Kostygov A."/>
            <person name="Myskova J."/>
            <person name="Grybchuk D."/>
            <person name="Lestinova T."/>
            <person name="Votypka J."/>
            <person name="Volf P."/>
            <person name="Opperdoes F."/>
            <person name="Flegontov P."/>
            <person name="Lukes J."/>
            <person name="Yurchenko V."/>
        </authorList>
    </citation>
    <scope>NUCLEOTIDE SEQUENCE [LARGE SCALE GENOMIC DNA]</scope>
    <source>
        <strain evidence="3 4">ATCC 30220</strain>
    </source>
</reference>
<accession>A0A0N1IKX8</accession>
<feature type="compositionally biased region" description="Basic and acidic residues" evidence="1">
    <location>
        <begin position="51"/>
        <end position="62"/>
    </location>
</feature>
<dbReference type="OMA" id="SCGHEWE"/>
<dbReference type="OrthoDB" id="248294at2759"/>
<evidence type="ECO:0000259" key="2">
    <source>
        <dbReference type="Pfam" id="PF14311"/>
    </source>
</evidence>
<dbReference type="Pfam" id="PF14311">
    <property type="entry name" value="DUF4379"/>
    <property type="match status" value="3"/>
</dbReference>
<feature type="domain" description="Treble clef zinc finger" evidence="2">
    <location>
        <begin position="406"/>
        <end position="467"/>
    </location>
</feature>
<feature type="region of interest" description="Disordered" evidence="1">
    <location>
        <begin position="1"/>
        <end position="242"/>
    </location>
</feature>
<dbReference type="EMBL" id="LJSK01000116">
    <property type="protein sequence ID" value="KPI86784.1"/>
    <property type="molecule type" value="Genomic_DNA"/>
</dbReference>
<evidence type="ECO:0000313" key="4">
    <source>
        <dbReference type="Proteomes" id="UP000038009"/>
    </source>
</evidence>
<comment type="caution">
    <text evidence="3">The sequence shown here is derived from an EMBL/GenBank/DDBJ whole genome shotgun (WGS) entry which is preliminary data.</text>
</comment>
<feature type="compositionally biased region" description="Acidic residues" evidence="1">
    <location>
        <begin position="211"/>
        <end position="224"/>
    </location>
</feature>
<keyword evidence="4" id="KW-1185">Reference proteome</keyword>
<dbReference type="PANTHER" id="PTHR37317">
    <property type="entry name" value="BLR8090 PROTEIN"/>
    <property type="match status" value="1"/>
</dbReference>
<feature type="domain" description="Treble clef zinc finger" evidence="2">
    <location>
        <begin position="333"/>
        <end position="388"/>
    </location>
</feature>
<sequence length="473" mass="51904">MSRRFGSGVSRESGAGRGRGRGRGMAATRMAASNPAVSDLNVAIAPPANATDKDRAEEEDKPFSFAEEEGDHSEDQTQLISPLTRRGRRTSVRRSTEVMDRCSPRKRSGLVSEEGIKEAIGNDIAGDHLEDVETPVEDPVAQAQDEDDTETFRYSSNGSKEEEDESRMNGVEEAYDTVGASSTSALEERGDKQTRRRAMSSTTRKRVDRGESEDGEVTEGEEDGICSSMSPSHTTDGDTAAFDTSMQDEGMANKFLAIAFPDLAAEYTAAGPKANKTRVEEVRTDSAVVAAWRCPTCSTTWHCGIFVRCILKNGCPHCASERSTLMATVRPDLLQLWDHNRNNPFLKPEEIPADSRETVYWNCPTCRESYTARVRDRVQDTAHCPSCALLRSASADALGSEAGALQQEWHPLKNGDLHIDQLAPMDRKTKVWWLCGSCGHEWEASLATRLSRSNRSKGKSCPACHGKGPMEVF</sequence>
<dbReference type="PANTHER" id="PTHR37317:SF6">
    <property type="entry name" value="ZINC-RIBBON DOMAIN-CONTAINING PROTEIN-RELATED"/>
    <property type="match status" value="1"/>
</dbReference>
<dbReference type="AlphaFoldDB" id="A0A0N1IKX8"/>